<sequence length="194" mass="19865">MHWQRQRGVALVVALVVLTAVLALAVVAAMAAVSGERAARYERDHAIALAAAEAALYDAQRDIEGGADPLSSRASLFNGAAGFVEGCGRSADANAGLCADTGLHPAWELVDLTSDSDAAHTVPYGAFTGAALPTGAGALPCCLPRYVIEPVTIVHAGESAGPAASHAYRITTIGYGAQRTTQVALQAIYRRAAP</sequence>
<dbReference type="EMBL" id="SPVF01000108">
    <property type="protein sequence ID" value="TFW22256.1"/>
    <property type="molecule type" value="Genomic_DNA"/>
</dbReference>
<dbReference type="Pfam" id="PF14341">
    <property type="entry name" value="PilX_N"/>
    <property type="match status" value="1"/>
</dbReference>
<dbReference type="InterPro" id="IPR025746">
    <property type="entry name" value="PilX_N_dom"/>
</dbReference>
<comment type="caution">
    <text evidence="3">The sequence shown here is derived from an EMBL/GenBank/DDBJ whole genome shotgun (WGS) entry which is preliminary data.</text>
</comment>
<dbReference type="InterPro" id="IPR025205">
    <property type="entry name" value="PilX/PilW_C"/>
</dbReference>
<organism evidence="3 4">
    <name type="scientific">Zemynaea arenosa</name>
    <dbReference type="NCBI Taxonomy" id="2561931"/>
    <lineage>
        <taxon>Bacteria</taxon>
        <taxon>Pseudomonadati</taxon>
        <taxon>Pseudomonadota</taxon>
        <taxon>Betaproteobacteria</taxon>
        <taxon>Burkholderiales</taxon>
        <taxon>Oxalobacteraceae</taxon>
        <taxon>Telluria group</taxon>
        <taxon>Zemynaea</taxon>
    </lineage>
</organism>
<protein>
    <submittedName>
        <fullName evidence="3">Pilus assembly protein</fullName>
    </submittedName>
</protein>
<feature type="domain" description="Type 4 fimbrial biogenesis protein PilX N-terminal" evidence="2">
    <location>
        <begin position="7"/>
        <end position="56"/>
    </location>
</feature>
<evidence type="ECO:0000313" key="4">
    <source>
        <dbReference type="Proteomes" id="UP000298438"/>
    </source>
</evidence>
<gene>
    <name evidence="3" type="ORF">E4L96_08135</name>
</gene>
<evidence type="ECO:0000259" key="1">
    <source>
        <dbReference type="Pfam" id="PF13681"/>
    </source>
</evidence>
<dbReference type="Pfam" id="PF13681">
    <property type="entry name" value="PilX"/>
    <property type="match status" value="1"/>
</dbReference>
<keyword evidence="4" id="KW-1185">Reference proteome</keyword>
<feature type="domain" description="PilX/PilW C-terminal" evidence="1">
    <location>
        <begin position="96"/>
        <end position="191"/>
    </location>
</feature>
<reference evidence="3 4" key="1">
    <citation type="submission" date="2019-03" db="EMBL/GenBank/DDBJ databases">
        <title>Draft Genome Sequence of Massilia arenosa sp. nov., a Novel Massilia Species Isolated from a Sandy-loam Maize Soil.</title>
        <authorList>
            <person name="Raths R."/>
            <person name="Peta V."/>
            <person name="Bucking H."/>
        </authorList>
    </citation>
    <scope>NUCLEOTIDE SEQUENCE [LARGE SCALE GENOMIC DNA]</scope>
    <source>
        <strain evidence="3 4">MC02</strain>
    </source>
</reference>
<dbReference type="Proteomes" id="UP000298438">
    <property type="component" value="Unassembled WGS sequence"/>
</dbReference>
<evidence type="ECO:0000313" key="3">
    <source>
        <dbReference type="EMBL" id="TFW22256.1"/>
    </source>
</evidence>
<proteinExistence type="predicted"/>
<dbReference type="OrthoDB" id="5405962at2"/>
<name>A0A4Y9SKU5_9BURK</name>
<evidence type="ECO:0000259" key="2">
    <source>
        <dbReference type="Pfam" id="PF14341"/>
    </source>
</evidence>
<accession>A0A4Y9SKU5</accession>
<dbReference type="AlphaFoldDB" id="A0A4Y9SKU5"/>